<dbReference type="InterPro" id="IPR017927">
    <property type="entry name" value="FAD-bd_FR_type"/>
</dbReference>
<evidence type="ECO:0000256" key="3">
    <source>
        <dbReference type="ARBA" id="ARBA00022714"/>
    </source>
</evidence>
<evidence type="ECO:0000259" key="11">
    <source>
        <dbReference type="PROSITE" id="PS51085"/>
    </source>
</evidence>
<dbReference type="Pfam" id="PF00970">
    <property type="entry name" value="FAD_binding_6"/>
    <property type="match status" value="1"/>
</dbReference>
<keyword evidence="4" id="KW-0479">Metal-binding</keyword>
<dbReference type="InterPro" id="IPR001433">
    <property type="entry name" value="OxRdtase_FAD/NAD-bd"/>
</dbReference>
<organism evidence="13 14">
    <name type="scientific">Mesorhizobium muleiense</name>
    <dbReference type="NCBI Taxonomy" id="1004279"/>
    <lineage>
        <taxon>Bacteria</taxon>
        <taxon>Pseudomonadati</taxon>
        <taxon>Pseudomonadota</taxon>
        <taxon>Alphaproteobacteria</taxon>
        <taxon>Hyphomicrobiales</taxon>
        <taxon>Phyllobacteriaceae</taxon>
        <taxon>Mesorhizobium</taxon>
    </lineage>
</organism>
<dbReference type="InterPro" id="IPR006058">
    <property type="entry name" value="2Fe2S_fd_BS"/>
</dbReference>
<evidence type="ECO:0000313" key="13">
    <source>
        <dbReference type="EMBL" id="SDJ05874.1"/>
    </source>
</evidence>
<dbReference type="SUPFAM" id="SSF63380">
    <property type="entry name" value="Riboflavin synthase domain-like"/>
    <property type="match status" value="1"/>
</dbReference>
<comment type="cofactor">
    <cofactor evidence="1">
        <name>FAD</name>
        <dbReference type="ChEBI" id="CHEBI:57692"/>
    </cofactor>
</comment>
<evidence type="ECO:0000256" key="4">
    <source>
        <dbReference type="ARBA" id="ARBA00022723"/>
    </source>
</evidence>
<dbReference type="Pfam" id="PF00175">
    <property type="entry name" value="NAD_binding_1"/>
    <property type="match status" value="1"/>
</dbReference>
<proteinExistence type="inferred from homology"/>
<dbReference type="SUPFAM" id="SSF52343">
    <property type="entry name" value="Ferredoxin reductase-like, C-terminal NADP-linked domain"/>
    <property type="match status" value="1"/>
</dbReference>
<dbReference type="InterPro" id="IPR039261">
    <property type="entry name" value="FNR_nucleotide-bd"/>
</dbReference>
<keyword evidence="3" id="KW-0001">2Fe-2S</keyword>
<dbReference type="Gene3D" id="3.40.50.80">
    <property type="entry name" value="Nucleotide-binding domain of ferredoxin-NADP reductase (FNR) module"/>
    <property type="match status" value="1"/>
</dbReference>
<dbReference type="GO" id="GO:0051537">
    <property type="term" value="F:2 iron, 2 sulfur cluster binding"/>
    <property type="evidence" value="ECO:0007669"/>
    <property type="project" value="UniProtKB-KW"/>
</dbReference>
<dbReference type="PRINTS" id="PR00410">
    <property type="entry name" value="PHEHYDRXLASE"/>
</dbReference>
<reference evidence="14" key="1">
    <citation type="submission" date="2016-10" db="EMBL/GenBank/DDBJ databases">
        <authorList>
            <person name="Varghese N."/>
            <person name="Submissions S."/>
        </authorList>
    </citation>
    <scope>NUCLEOTIDE SEQUENCE [LARGE SCALE GENOMIC DNA]</scope>
    <source>
        <strain evidence="14">CGMCC 1.11022</strain>
    </source>
</reference>
<evidence type="ECO:0000256" key="8">
    <source>
        <dbReference type="ARBA" id="ARBA00023014"/>
    </source>
</evidence>
<evidence type="ECO:0000259" key="12">
    <source>
        <dbReference type="PROSITE" id="PS51384"/>
    </source>
</evidence>
<dbReference type="InterPro" id="IPR050415">
    <property type="entry name" value="MRET"/>
</dbReference>
<dbReference type="InterPro" id="IPR001041">
    <property type="entry name" value="2Fe-2S_ferredoxin-type"/>
</dbReference>
<evidence type="ECO:0000256" key="7">
    <source>
        <dbReference type="ARBA" id="ARBA00023004"/>
    </source>
</evidence>
<dbReference type="PROSITE" id="PS51085">
    <property type="entry name" value="2FE2S_FER_2"/>
    <property type="match status" value="1"/>
</dbReference>
<sequence>MNAMTDLGLYRHLDEMAPWNDRLQVLEVIGVSDEAPDVKTFTFRSDNQTWFRYRPGQFVTLELPTTEGPMMRTYTLSSSPSRPFSIAVTVKAQAGSLGTRWMFDNLKPGVHVKAYGPAGDFSLHSHPAAKYLFISAGSGVTPMMSMLRWLNDCAPWTDVGFVNCARKPEEIIFRKELELLGSRMPGLTLGFMIEERSSREGWFGHMGRIDAIRLPLLAPDFREREIFCCGPDPFMRAVRQMLEAAGFDMANYHQESFAAPAVEEIPAPFGSPAEGGPAKSGPAEGGIEVPAEAATPIRFSLSDIDAECVAGQTVLQTARASGVRIPAACELGLCGTCKVKKVSGTVEMSHNGGILDHEIDDGFILACCSKPLTAIEIDA</sequence>
<dbReference type="InterPro" id="IPR008333">
    <property type="entry name" value="Cbr1-like_FAD-bd_dom"/>
</dbReference>
<evidence type="ECO:0000256" key="1">
    <source>
        <dbReference type="ARBA" id="ARBA00001974"/>
    </source>
</evidence>
<evidence type="ECO:0000256" key="5">
    <source>
        <dbReference type="ARBA" id="ARBA00022827"/>
    </source>
</evidence>
<keyword evidence="14" id="KW-1185">Reference proteome</keyword>
<feature type="domain" description="2Fe-2S ferredoxin-type" evidence="11">
    <location>
        <begin position="295"/>
        <end position="379"/>
    </location>
</feature>
<feature type="domain" description="FAD-binding FR-type" evidence="12">
    <location>
        <begin position="21"/>
        <end position="124"/>
    </location>
</feature>
<evidence type="ECO:0000256" key="2">
    <source>
        <dbReference type="ARBA" id="ARBA00022630"/>
    </source>
</evidence>
<dbReference type="PROSITE" id="PS51384">
    <property type="entry name" value="FAD_FR"/>
    <property type="match status" value="1"/>
</dbReference>
<dbReference type="CDD" id="cd00207">
    <property type="entry name" value="fer2"/>
    <property type="match status" value="1"/>
</dbReference>
<dbReference type="AlphaFoldDB" id="A0A1G8QM81"/>
<dbReference type="Gene3D" id="2.40.30.10">
    <property type="entry name" value="Translation factors"/>
    <property type="match status" value="1"/>
</dbReference>
<dbReference type="EMBL" id="FNEE01000004">
    <property type="protein sequence ID" value="SDJ05874.1"/>
    <property type="molecule type" value="Genomic_DNA"/>
</dbReference>
<keyword evidence="2" id="KW-0285">Flavoprotein</keyword>
<name>A0A1G8QM81_9HYPH</name>
<dbReference type="InterPro" id="IPR012675">
    <property type="entry name" value="Beta-grasp_dom_sf"/>
</dbReference>
<dbReference type="PANTHER" id="PTHR47354">
    <property type="entry name" value="NADH OXIDOREDUCTASE HCR"/>
    <property type="match status" value="1"/>
</dbReference>
<dbReference type="PANTHER" id="PTHR47354:SF6">
    <property type="entry name" value="NADH OXIDOREDUCTASE HCR"/>
    <property type="match status" value="1"/>
</dbReference>
<dbReference type="Pfam" id="PF00111">
    <property type="entry name" value="Fer2"/>
    <property type="match status" value="1"/>
</dbReference>
<dbReference type="GO" id="GO:0046872">
    <property type="term" value="F:metal ion binding"/>
    <property type="evidence" value="ECO:0007669"/>
    <property type="project" value="UniProtKB-KW"/>
</dbReference>
<dbReference type="SUPFAM" id="SSF54292">
    <property type="entry name" value="2Fe-2S ferredoxin-like"/>
    <property type="match status" value="1"/>
</dbReference>
<dbReference type="InterPro" id="IPR036010">
    <property type="entry name" value="2Fe-2S_ferredoxin-like_sf"/>
</dbReference>
<dbReference type="Proteomes" id="UP000198894">
    <property type="component" value="Unassembled WGS sequence"/>
</dbReference>
<accession>A0A1G8QM81</accession>
<dbReference type="PROSITE" id="PS00197">
    <property type="entry name" value="2FE2S_FER_1"/>
    <property type="match status" value="1"/>
</dbReference>
<dbReference type="InterPro" id="IPR017938">
    <property type="entry name" value="Riboflavin_synthase-like_b-brl"/>
</dbReference>
<dbReference type="GO" id="GO:0016491">
    <property type="term" value="F:oxidoreductase activity"/>
    <property type="evidence" value="ECO:0007669"/>
    <property type="project" value="UniProtKB-KW"/>
</dbReference>
<keyword evidence="5" id="KW-0274">FAD</keyword>
<dbReference type="Gene3D" id="3.10.20.30">
    <property type="match status" value="1"/>
</dbReference>
<evidence type="ECO:0000256" key="6">
    <source>
        <dbReference type="ARBA" id="ARBA00023002"/>
    </source>
</evidence>
<evidence type="ECO:0000256" key="9">
    <source>
        <dbReference type="ARBA" id="ARBA00061434"/>
    </source>
</evidence>
<gene>
    <name evidence="13" type="ORF">SAMN05428953_10496</name>
</gene>
<feature type="region of interest" description="Disordered" evidence="10">
    <location>
        <begin position="266"/>
        <end position="286"/>
    </location>
</feature>
<keyword evidence="7" id="KW-0408">Iron</keyword>
<keyword evidence="8" id="KW-0411">Iron-sulfur</keyword>
<protein>
    <submittedName>
        <fullName evidence="13">Ferredoxin-NADP reductase</fullName>
    </submittedName>
</protein>
<comment type="similarity">
    <text evidence="9">In the N-terminal section; belongs to the FAD-binding oxidoreductase type 6 family.</text>
</comment>
<keyword evidence="6" id="KW-0560">Oxidoreductase</keyword>
<evidence type="ECO:0000256" key="10">
    <source>
        <dbReference type="SAM" id="MobiDB-lite"/>
    </source>
</evidence>
<evidence type="ECO:0000313" key="14">
    <source>
        <dbReference type="Proteomes" id="UP000198894"/>
    </source>
</evidence>
<dbReference type="CDD" id="cd06215">
    <property type="entry name" value="FNR_iron_sulfur_binding_1"/>
    <property type="match status" value="1"/>
</dbReference>